<dbReference type="EMBL" id="BQNB010016988">
    <property type="protein sequence ID" value="GJT58099.1"/>
    <property type="molecule type" value="Genomic_DNA"/>
</dbReference>
<keyword evidence="3" id="KW-1185">Reference proteome</keyword>
<gene>
    <name evidence="2" type="ORF">Tco_0993153</name>
</gene>
<keyword evidence="1" id="KW-0812">Transmembrane</keyword>
<evidence type="ECO:0000256" key="1">
    <source>
        <dbReference type="SAM" id="Phobius"/>
    </source>
</evidence>
<dbReference type="Proteomes" id="UP001151760">
    <property type="component" value="Unassembled WGS sequence"/>
</dbReference>
<evidence type="ECO:0000313" key="3">
    <source>
        <dbReference type="Proteomes" id="UP001151760"/>
    </source>
</evidence>
<sequence length="161" mass="18237">MGRQPMMCSEEDLLISSTSICLGVLCIFITTGTTWESLMKRLMMDDSLVTVKWPKHSVTERDAINFNENKSFPDDEFLEPRSEVTQCLGNIEYFPYIPAYENTTPIDSPILQDSVSSEEPPEFTVVDDHPALIEPDQPESADNLEPTELQYNVIMEPISDV</sequence>
<reference evidence="2" key="1">
    <citation type="journal article" date="2022" name="Int. J. Mol. Sci.">
        <title>Draft Genome of Tanacetum Coccineum: Genomic Comparison of Closely Related Tanacetum-Family Plants.</title>
        <authorList>
            <person name="Yamashiro T."/>
            <person name="Shiraishi A."/>
            <person name="Nakayama K."/>
            <person name="Satake H."/>
        </authorList>
    </citation>
    <scope>NUCLEOTIDE SEQUENCE</scope>
</reference>
<reference evidence="2" key="2">
    <citation type="submission" date="2022-01" db="EMBL/GenBank/DDBJ databases">
        <authorList>
            <person name="Yamashiro T."/>
            <person name="Shiraishi A."/>
            <person name="Satake H."/>
            <person name="Nakayama K."/>
        </authorList>
    </citation>
    <scope>NUCLEOTIDE SEQUENCE</scope>
</reference>
<proteinExistence type="predicted"/>
<accession>A0ABQ5F584</accession>
<keyword evidence="1" id="KW-0472">Membrane</keyword>
<comment type="caution">
    <text evidence="2">The sequence shown here is derived from an EMBL/GenBank/DDBJ whole genome shotgun (WGS) entry which is preliminary data.</text>
</comment>
<protein>
    <submittedName>
        <fullName evidence="2">Uncharacterized protein</fullName>
    </submittedName>
</protein>
<organism evidence="2 3">
    <name type="scientific">Tanacetum coccineum</name>
    <dbReference type="NCBI Taxonomy" id="301880"/>
    <lineage>
        <taxon>Eukaryota</taxon>
        <taxon>Viridiplantae</taxon>
        <taxon>Streptophyta</taxon>
        <taxon>Embryophyta</taxon>
        <taxon>Tracheophyta</taxon>
        <taxon>Spermatophyta</taxon>
        <taxon>Magnoliopsida</taxon>
        <taxon>eudicotyledons</taxon>
        <taxon>Gunneridae</taxon>
        <taxon>Pentapetalae</taxon>
        <taxon>asterids</taxon>
        <taxon>campanulids</taxon>
        <taxon>Asterales</taxon>
        <taxon>Asteraceae</taxon>
        <taxon>Asteroideae</taxon>
        <taxon>Anthemideae</taxon>
        <taxon>Anthemidinae</taxon>
        <taxon>Tanacetum</taxon>
    </lineage>
</organism>
<evidence type="ECO:0000313" key="2">
    <source>
        <dbReference type="EMBL" id="GJT58099.1"/>
    </source>
</evidence>
<feature type="transmembrane region" description="Helical" evidence="1">
    <location>
        <begin position="13"/>
        <end position="35"/>
    </location>
</feature>
<name>A0ABQ5F584_9ASTR</name>
<keyword evidence="1" id="KW-1133">Transmembrane helix</keyword>